<proteinExistence type="inferred from homology"/>
<dbReference type="InterPro" id="IPR015421">
    <property type="entry name" value="PyrdxlP-dep_Trfase_major"/>
</dbReference>
<evidence type="ECO:0000256" key="3">
    <source>
        <dbReference type="ARBA" id="ARBA00022576"/>
    </source>
</evidence>
<evidence type="ECO:0000313" key="8">
    <source>
        <dbReference type="Proteomes" id="UP001165297"/>
    </source>
</evidence>
<dbReference type="SUPFAM" id="SSF53383">
    <property type="entry name" value="PLP-dependent transferases"/>
    <property type="match status" value="1"/>
</dbReference>
<keyword evidence="5" id="KW-0663">Pyridoxal phosphate</keyword>
<comment type="cofactor">
    <cofactor evidence="1">
        <name>pyridoxal 5'-phosphate</name>
        <dbReference type="ChEBI" id="CHEBI:597326"/>
    </cofactor>
</comment>
<keyword evidence="4" id="KW-0808">Transferase</keyword>
<evidence type="ECO:0000259" key="6">
    <source>
        <dbReference type="Pfam" id="PF00155"/>
    </source>
</evidence>
<dbReference type="CDD" id="cd00609">
    <property type="entry name" value="AAT_like"/>
    <property type="match status" value="1"/>
</dbReference>
<dbReference type="Gene3D" id="3.90.1150.10">
    <property type="entry name" value="Aspartate Aminotransferase, domain 1"/>
    <property type="match status" value="1"/>
</dbReference>
<evidence type="ECO:0000313" key="7">
    <source>
        <dbReference type="EMBL" id="MCB2377426.1"/>
    </source>
</evidence>
<evidence type="ECO:0000256" key="5">
    <source>
        <dbReference type="ARBA" id="ARBA00022898"/>
    </source>
</evidence>
<feature type="domain" description="Aminotransferase class I/classII large" evidence="6">
    <location>
        <begin position="8"/>
        <end position="359"/>
    </location>
</feature>
<dbReference type="PANTHER" id="PTHR46383">
    <property type="entry name" value="ASPARTATE AMINOTRANSFERASE"/>
    <property type="match status" value="1"/>
</dbReference>
<reference evidence="7" key="1">
    <citation type="submission" date="2021-10" db="EMBL/GenBank/DDBJ databases">
        <authorList>
            <person name="Dean J.D."/>
            <person name="Kim M.K."/>
            <person name="Newey C.N."/>
            <person name="Stoker T.S."/>
            <person name="Thompson D.W."/>
            <person name="Grose J.H."/>
        </authorList>
    </citation>
    <scope>NUCLEOTIDE SEQUENCE</scope>
    <source>
        <strain evidence="7">BT635</strain>
    </source>
</reference>
<dbReference type="InterPro" id="IPR004839">
    <property type="entry name" value="Aminotransferase_I/II_large"/>
</dbReference>
<dbReference type="EMBL" id="JAJADQ010000003">
    <property type="protein sequence ID" value="MCB2377426.1"/>
    <property type="molecule type" value="Genomic_DNA"/>
</dbReference>
<dbReference type="RefSeq" id="WP_226184330.1">
    <property type="nucleotide sequence ID" value="NZ_JAJADQ010000003.1"/>
</dbReference>
<sequence>MTSFPTSISLASGYGNFNPPVAAVQQAAQVLQAGPLPLSPIEGLPALRTALVARYQRQGAVVTPEQVVVTPGAKPALLALLKTLLQPGDEVLLLTPNWFGFRGLVEKAGGRLRTLPLDATNDYALDLDAVQAALTPRTRLLLLSNPNNPTGRVYTRPELEALLQVTRQWPQLMVVSDEIYDGICFAADRVPSLLEFEDPLRQHVVVSGYSKSLALIGWSVGYLVAPVAVARQCAAWQFATAAPVAALSQAAALAATEHTEAISRELCAGLEANRELMRAALAEIPRLRNQFPAGTYYVFPDFRAFLNPNLEPEAASAELAARLGAAGVEVVDGASCDAPGFFRMSYAVPEAQLHEALCRLAVLLAAG</sequence>
<dbReference type="InterPro" id="IPR015424">
    <property type="entry name" value="PyrdxlP-dep_Trfase"/>
</dbReference>
<evidence type="ECO:0000256" key="4">
    <source>
        <dbReference type="ARBA" id="ARBA00022679"/>
    </source>
</evidence>
<keyword evidence="3 7" id="KW-0032">Aminotransferase</keyword>
<dbReference type="GO" id="GO:0008483">
    <property type="term" value="F:transaminase activity"/>
    <property type="evidence" value="ECO:0007669"/>
    <property type="project" value="UniProtKB-KW"/>
</dbReference>
<protein>
    <submittedName>
        <fullName evidence="7">Aminotransferase class I/II-fold pyridoxal phosphate-dependent enzyme</fullName>
    </submittedName>
</protein>
<accession>A0ABS8AAJ9</accession>
<organism evidence="7 8">
    <name type="scientific">Hymenobacter nitidus</name>
    <dbReference type="NCBI Taxonomy" id="2880929"/>
    <lineage>
        <taxon>Bacteria</taxon>
        <taxon>Pseudomonadati</taxon>
        <taxon>Bacteroidota</taxon>
        <taxon>Cytophagia</taxon>
        <taxon>Cytophagales</taxon>
        <taxon>Hymenobacteraceae</taxon>
        <taxon>Hymenobacter</taxon>
    </lineage>
</organism>
<comment type="similarity">
    <text evidence="2">Belongs to the class-I pyridoxal-phosphate-dependent aminotransferase family.</text>
</comment>
<dbReference type="Gene3D" id="3.40.640.10">
    <property type="entry name" value="Type I PLP-dependent aspartate aminotransferase-like (Major domain)"/>
    <property type="match status" value="1"/>
</dbReference>
<keyword evidence="8" id="KW-1185">Reference proteome</keyword>
<gene>
    <name evidence="7" type="ORF">LGH70_07530</name>
</gene>
<dbReference type="InterPro" id="IPR050596">
    <property type="entry name" value="AspAT/PAT-like"/>
</dbReference>
<comment type="caution">
    <text evidence="7">The sequence shown here is derived from an EMBL/GenBank/DDBJ whole genome shotgun (WGS) entry which is preliminary data.</text>
</comment>
<dbReference type="PANTHER" id="PTHR46383:SF1">
    <property type="entry name" value="ASPARTATE AMINOTRANSFERASE"/>
    <property type="match status" value="1"/>
</dbReference>
<dbReference type="Proteomes" id="UP001165297">
    <property type="component" value="Unassembled WGS sequence"/>
</dbReference>
<name>A0ABS8AAJ9_9BACT</name>
<evidence type="ECO:0000256" key="1">
    <source>
        <dbReference type="ARBA" id="ARBA00001933"/>
    </source>
</evidence>
<evidence type="ECO:0000256" key="2">
    <source>
        <dbReference type="ARBA" id="ARBA00007441"/>
    </source>
</evidence>
<dbReference type="InterPro" id="IPR015422">
    <property type="entry name" value="PyrdxlP-dep_Trfase_small"/>
</dbReference>
<dbReference type="Pfam" id="PF00155">
    <property type="entry name" value="Aminotran_1_2"/>
    <property type="match status" value="1"/>
</dbReference>